<keyword evidence="4" id="KW-1185">Reference proteome</keyword>
<evidence type="ECO:0000256" key="1">
    <source>
        <dbReference type="SAM" id="Phobius"/>
    </source>
</evidence>
<dbReference type="OrthoDB" id="3262409at2759"/>
<feature type="transmembrane region" description="Helical" evidence="1">
    <location>
        <begin position="53"/>
        <end position="73"/>
    </location>
</feature>
<evidence type="ECO:0000259" key="2">
    <source>
        <dbReference type="Pfam" id="PF20152"/>
    </source>
</evidence>
<dbReference type="AlphaFoldDB" id="A0A5C2SGR6"/>
<accession>A0A5C2SGR6</accession>
<feature type="transmembrane region" description="Helical" evidence="1">
    <location>
        <begin position="209"/>
        <end position="233"/>
    </location>
</feature>
<dbReference type="STRING" id="1328759.A0A5C2SGR6"/>
<keyword evidence="1" id="KW-1133">Transmembrane helix</keyword>
<feature type="transmembrane region" description="Helical" evidence="1">
    <location>
        <begin position="93"/>
        <end position="114"/>
    </location>
</feature>
<reference evidence="3" key="1">
    <citation type="journal article" date="2018" name="Genome Biol. Evol.">
        <title>Genomics and development of Lentinus tigrinus, a white-rot wood-decaying mushroom with dimorphic fruiting bodies.</title>
        <authorList>
            <person name="Wu B."/>
            <person name="Xu Z."/>
            <person name="Knudson A."/>
            <person name="Carlson A."/>
            <person name="Chen N."/>
            <person name="Kovaka S."/>
            <person name="LaButti K."/>
            <person name="Lipzen A."/>
            <person name="Pennachio C."/>
            <person name="Riley R."/>
            <person name="Schakwitz W."/>
            <person name="Umezawa K."/>
            <person name="Ohm R.A."/>
            <person name="Grigoriev I.V."/>
            <person name="Nagy L.G."/>
            <person name="Gibbons J."/>
            <person name="Hibbett D."/>
        </authorList>
    </citation>
    <scope>NUCLEOTIDE SEQUENCE [LARGE SCALE GENOMIC DNA]</scope>
    <source>
        <strain evidence="3">ALCF2SS1-6</strain>
    </source>
</reference>
<dbReference type="InterPro" id="IPR045339">
    <property type="entry name" value="DUF6534"/>
</dbReference>
<dbReference type="PANTHER" id="PTHR40465">
    <property type="entry name" value="CHROMOSOME 1, WHOLE GENOME SHOTGUN SEQUENCE"/>
    <property type="match status" value="1"/>
</dbReference>
<keyword evidence="1" id="KW-0472">Membrane</keyword>
<feature type="transmembrane region" description="Helical" evidence="1">
    <location>
        <begin position="20"/>
        <end position="41"/>
    </location>
</feature>
<name>A0A5C2SGR6_9APHY</name>
<dbReference type="Proteomes" id="UP000313359">
    <property type="component" value="Unassembled WGS sequence"/>
</dbReference>
<keyword evidence="1" id="KW-0812">Transmembrane</keyword>
<dbReference type="Pfam" id="PF20152">
    <property type="entry name" value="DUF6534"/>
    <property type="match status" value="1"/>
</dbReference>
<gene>
    <name evidence="3" type="ORF">L227DRAFT_592508</name>
</gene>
<proteinExistence type="predicted"/>
<dbReference type="PANTHER" id="PTHR40465:SF1">
    <property type="entry name" value="DUF6534 DOMAIN-CONTAINING PROTEIN"/>
    <property type="match status" value="1"/>
</dbReference>
<organism evidence="3 4">
    <name type="scientific">Lentinus tigrinus ALCF2SS1-6</name>
    <dbReference type="NCBI Taxonomy" id="1328759"/>
    <lineage>
        <taxon>Eukaryota</taxon>
        <taxon>Fungi</taxon>
        <taxon>Dikarya</taxon>
        <taxon>Basidiomycota</taxon>
        <taxon>Agaricomycotina</taxon>
        <taxon>Agaricomycetes</taxon>
        <taxon>Polyporales</taxon>
        <taxon>Polyporaceae</taxon>
        <taxon>Lentinus</taxon>
    </lineage>
</organism>
<feature type="transmembrane region" description="Helical" evidence="1">
    <location>
        <begin position="126"/>
        <end position="152"/>
    </location>
</feature>
<feature type="domain" description="DUF6534" evidence="2">
    <location>
        <begin position="174"/>
        <end position="263"/>
    </location>
</feature>
<evidence type="ECO:0000313" key="4">
    <source>
        <dbReference type="Proteomes" id="UP000313359"/>
    </source>
</evidence>
<sequence>MADDPSQPPVSPEILLRIGPILIGALLSWMLFGISVVQLYIYHVSFPRERFAIVFSVYTIFALDVFQSIVVASEAWQTLCAGWGRPVNLQFPGWTFTGLPIVSSVISVWVQTFYAWRIYQLGRWRVVPIIIIITALAQAGGACAIAISFIWLKDIERLHDTNMFARTIVWLGGSAFTDMTIMLSMCYLLYSVKQRTKAFERSGLMVNRLIRLTVETGCACALSAVLELGFFLGMPETNIHLIVALILSKVYSNTLMTSLNSRAKLGQRGTQYSGGSTTIGFRNVDTNGNPMDTNFSSCGPVAINISKIPMESANTEGSGRSPDDKAPRVNWDSVEMDNIGVQSVAKDSSPV</sequence>
<evidence type="ECO:0000313" key="3">
    <source>
        <dbReference type="EMBL" id="RPD62468.1"/>
    </source>
</evidence>
<protein>
    <recommendedName>
        <fullName evidence="2">DUF6534 domain-containing protein</fullName>
    </recommendedName>
</protein>
<feature type="transmembrane region" description="Helical" evidence="1">
    <location>
        <begin position="164"/>
        <end position="189"/>
    </location>
</feature>
<dbReference type="EMBL" id="ML122259">
    <property type="protein sequence ID" value="RPD62468.1"/>
    <property type="molecule type" value="Genomic_DNA"/>
</dbReference>